<dbReference type="InterPro" id="IPR011013">
    <property type="entry name" value="Gal_mutarotase_sf_dom"/>
</dbReference>
<dbReference type="GO" id="GO:0005975">
    <property type="term" value="P:carbohydrate metabolic process"/>
    <property type="evidence" value="ECO:0007669"/>
    <property type="project" value="InterPro"/>
</dbReference>
<dbReference type="Pfam" id="PF14486">
    <property type="entry name" value="DUF4432"/>
    <property type="match status" value="1"/>
</dbReference>
<keyword evidence="2" id="KW-1185">Reference proteome</keyword>
<reference evidence="2" key="2">
    <citation type="submission" date="2016-04" db="EMBL/GenBank/DDBJ databases">
        <title>First Complete Genome Sequence of a Subdivision 6 Acidobacterium.</title>
        <authorList>
            <person name="Huang S."/>
            <person name="Vieira S."/>
            <person name="Bunk B."/>
            <person name="Riedel T."/>
            <person name="Sproeer C."/>
            <person name="Overmann J."/>
        </authorList>
    </citation>
    <scope>NUCLEOTIDE SEQUENCE [LARGE SCALE GENOMIC DNA]</scope>
    <source>
        <strain evidence="2">DSM 100886 HEG_-6_39</strain>
    </source>
</reference>
<dbReference type="GO" id="GO:0030246">
    <property type="term" value="F:carbohydrate binding"/>
    <property type="evidence" value="ECO:0007669"/>
    <property type="project" value="InterPro"/>
</dbReference>
<dbReference type="OrthoDB" id="113447at2"/>
<evidence type="ECO:0008006" key="3">
    <source>
        <dbReference type="Google" id="ProtNLM"/>
    </source>
</evidence>
<organism evidence="1 2">
    <name type="scientific">Luteitalea pratensis</name>
    <dbReference type="NCBI Taxonomy" id="1855912"/>
    <lineage>
        <taxon>Bacteria</taxon>
        <taxon>Pseudomonadati</taxon>
        <taxon>Acidobacteriota</taxon>
        <taxon>Vicinamibacteria</taxon>
        <taxon>Vicinamibacterales</taxon>
        <taxon>Vicinamibacteraceae</taxon>
        <taxon>Luteitalea</taxon>
    </lineage>
</organism>
<dbReference type="InterPro" id="IPR014718">
    <property type="entry name" value="GH-type_carb-bd"/>
</dbReference>
<dbReference type="RefSeq" id="WP_110171180.1">
    <property type="nucleotide sequence ID" value="NZ_CP015136.1"/>
</dbReference>
<sequence length="358" mass="39718">MNPYQACTHERNFGSRLREIVWRGHRCVILENERLRVLVVADKGADVLEFLYKPLDVELLWHSYHGLRRAGPERASSPLPEGPFRDQFAGGWYEMLPNGPEPSVHRGASFGFHGEATFLPWDYRIVTDEPERVVVTFSVRLVRLPIYVEKTLTLAQGASTLVIDERLVSEAGHTIEVLWGQHPTFGWPFLEAGCRVFLPPCRARVGAAPPSGHRLRPDQEAPWPHLAGVDGSVVDLSIVPGPDARSHDFVRLDDLSDGWYAIVNPHRGLGFALRWDPALFPTLGLWQLLRGGVDYPWYGQPYLMALEPACDLPSLAGAAARGAAIRLEPGAPVTTRFEATVFTGLAEVLSVGKDGNVR</sequence>
<proteinExistence type="predicted"/>
<dbReference type="Proteomes" id="UP000076079">
    <property type="component" value="Chromosome"/>
</dbReference>
<evidence type="ECO:0000313" key="2">
    <source>
        <dbReference type="Proteomes" id="UP000076079"/>
    </source>
</evidence>
<dbReference type="KEGG" id="abac:LuPra_02651"/>
<dbReference type="Gene3D" id="2.70.98.10">
    <property type="match status" value="1"/>
</dbReference>
<dbReference type="EMBL" id="CP015136">
    <property type="protein sequence ID" value="AMY09434.1"/>
    <property type="molecule type" value="Genomic_DNA"/>
</dbReference>
<dbReference type="InterPro" id="IPR027839">
    <property type="entry name" value="DUF4432"/>
</dbReference>
<name>A0A143PNR7_LUTPR</name>
<gene>
    <name evidence="1" type="ORF">LuPra_02651</name>
</gene>
<dbReference type="GO" id="GO:0003824">
    <property type="term" value="F:catalytic activity"/>
    <property type="evidence" value="ECO:0007669"/>
    <property type="project" value="InterPro"/>
</dbReference>
<dbReference type="AlphaFoldDB" id="A0A143PNR7"/>
<dbReference type="SUPFAM" id="SSF74650">
    <property type="entry name" value="Galactose mutarotase-like"/>
    <property type="match status" value="1"/>
</dbReference>
<evidence type="ECO:0000313" key="1">
    <source>
        <dbReference type="EMBL" id="AMY09434.1"/>
    </source>
</evidence>
<protein>
    <recommendedName>
        <fullName evidence="3">Aldose 1-epimerase</fullName>
    </recommendedName>
</protein>
<dbReference type="STRING" id="1855912.LuPra_02651"/>
<accession>A0A143PNR7</accession>
<reference evidence="1 2" key="1">
    <citation type="journal article" date="2016" name="Genome Announc.">
        <title>First Complete Genome Sequence of a Subdivision 6 Acidobacterium Strain.</title>
        <authorList>
            <person name="Huang S."/>
            <person name="Vieira S."/>
            <person name="Bunk B."/>
            <person name="Riedel T."/>
            <person name="Sproer C."/>
            <person name="Overmann J."/>
        </authorList>
    </citation>
    <scope>NUCLEOTIDE SEQUENCE [LARGE SCALE GENOMIC DNA]</scope>
    <source>
        <strain evidence="2">DSM 100886 HEG_-6_39</strain>
    </source>
</reference>